<gene>
    <name evidence="2" type="ORF">GCM10011499_09010</name>
</gene>
<dbReference type="Gene3D" id="3.40.30.10">
    <property type="entry name" value="Glutaredoxin"/>
    <property type="match status" value="1"/>
</dbReference>
<name>A0A916R8K3_9HYPH</name>
<feature type="domain" description="DSBA-like thioredoxin" evidence="1">
    <location>
        <begin position="3"/>
        <end position="195"/>
    </location>
</feature>
<sequence length="213" mass="23384">MSVEIYSDFLCPWCYIGHRKLEKAHAALPSVRRVAIVWRSYQLDPDASTLPTQTAAQAMRGWYPEPGEAEARLERIVSAGRDEGLHIDLERALPVNTFDAHRVSHLAKSQALSEPLNELVFRAYHVEGLNIADHEVLIAIAGEAGLNREEVKSLLATDEFSDSVRADIGRAAKLGIRGVPTLVTEKGERFSATQEHSTLVALLDTAHAGVAQL</sequence>
<organism evidence="2 3">
    <name type="scientific">Pelagibacterium lentulum</name>
    <dbReference type="NCBI Taxonomy" id="2029865"/>
    <lineage>
        <taxon>Bacteria</taxon>
        <taxon>Pseudomonadati</taxon>
        <taxon>Pseudomonadota</taxon>
        <taxon>Alphaproteobacteria</taxon>
        <taxon>Hyphomicrobiales</taxon>
        <taxon>Devosiaceae</taxon>
        <taxon>Pelagibacterium</taxon>
    </lineage>
</organism>
<comment type="caution">
    <text evidence="2">The sequence shown here is derived from an EMBL/GenBank/DDBJ whole genome shotgun (WGS) entry which is preliminary data.</text>
</comment>
<dbReference type="RefSeq" id="WP_127073096.1">
    <property type="nucleotide sequence ID" value="NZ_BMKB01000001.1"/>
</dbReference>
<dbReference type="PANTHER" id="PTHR13887:SF41">
    <property type="entry name" value="THIOREDOXIN SUPERFAMILY PROTEIN"/>
    <property type="match status" value="1"/>
</dbReference>
<dbReference type="PANTHER" id="PTHR13887">
    <property type="entry name" value="GLUTATHIONE S-TRANSFERASE KAPPA"/>
    <property type="match status" value="1"/>
</dbReference>
<dbReference type="Proteomes" id="UP000596977">
    <property type="component" value="Unassembled WGS sequence"/>
</dbReference>
<dbReference type="GO" id="GO:0016491">
    <property type="term" value="F:oxidoreductase activity"/>
    <property type="evidence" value="ECO:0007669"/>
    <property type="project" value="InterPro"/>
</dbReference>
<dbReference type="SUPFAM" id="SSF52833">
    <property type="entry name" value="Thioredoxin-like"/>
    <property type="match status" value="1"/>
</dbReference>
<evidence type="ECO:0000313" key="2">
    <source>
        <dbReference type="EMBL" id="GGA41577.1"/>
    </source>
</evidence>
<keyword evidence="3" id="KW-1185">Reference proteome</keyword>
<dbReference type="AlphaFoldDB" id="A0A916R8K3"/>
<evidence type="ECO:0000313" key="3">
    <source>
        <dbReference type="Proteomes" id="UP000596977"/>
    </source>
</evidence>
<reference evidence="2 3" key="1">
    <citation type="journal article" date="2014" name="Int. J. Syst. Evol. Microbiol.">
        <title>Complete genome sequence of Corynebacterium casei LMG S-19264T (=DSM 44701T), isolated from a smear-ripened cheese.</title>
        <authorList>
            <consortium name="US DOE Joint Genome Institute (JGI-PGF)"/>
            <person name="Walter F."/>
            <person name="Albersmeier A."/>
            <person name="Kalinowski J."/>
            <person name="Ruckert C."/>
        </authorList>
    </citation>
    <scope>NUCLEOTIDE SEQUENCE [LARGE SCALE GENOMIC DNA]</scope>
    <source>
        <strain evidence="2 3">CGMCC 1.15896</strain>
    </source>
</reference>
<accession>A0A916R8K3</accession>
<evidence type="ECO:0000259" key="1">
    <source>
        <dbReference type="Pfam" id="PF01323"/>
    </source>
</evidence>
<protein>
    <submittedName>
        <fullName evidence="2">DSBA oxidoreductase</fullName>
    </submittedName>
</protein>
<dbReference type="InterPro" id="IPR036249">
    <property type="entry name" value="Thioredoxin-like_sf"/>
</dbReference>
<dbReference type="EMBL" id="BMKB01000001">
    <property type="protein sequence ID" value="GGA41577.1"/>
    <property type="molecule type" value="Genomic_DNA"/>
</dbReference>
<dbReference type="OrthoDB" id="9799122at2"/>
<dbReference type="CDD" id="cd03024">
    <property type="entry name" value="DsbA_FrnE"/>
    <property type="match status" value="1"/>
</dbReference>
<dbReference type="InterPro" id="IPR001853">
    <property type="entry name" value="DSBA-like_thioredoxin_dom"/>
</dbReference>
<proteinExistence type="predicted"/>
<dbReference type="Pfam" id="PF01323">
    <property type="entry name" value="DSBA"/>
    <property type="match status" value="1"/>
</dbReference>